<dbReference type="GO" id="GO:0004553">
    <property type="term" value="F:hydrolase activity, hydrolyzing O-glycosyl compounds"/>
    <property type="evidence" value="ECO:0007669"/>
    <property type="project" value="InterPro"/>
</dbReference>
<evidence type="ECO:0000256" key="1">
    <source>
        <dbReference type="ARBA" id="ARBA00005641"/>
    </source>
</evidence>
<evidence type="ECO:0000256" key="4">
    <source>
        <dbReference type="RuleBase" id="RU361153"/>
    </source>
</evidence>
<organism evidence="7 8">
    <name type="scientific">Dioscorea cayennensis subsp. rotundata</name>
    <name type="common">White Guinea yam</name>
    <name type="synonym">Dioscorea rotundata</name>
    <dbReference type="NCBI Taxonomy" id="55577"/>
    <lineage>
        <taxon>Eukaryota</taxon>
        <taxon>Viridiplantae</taxon>
        <taxon>Streptophyta</taxon>
        <taxon>Embryophyta</taxon>
        <taxon>Tracheophyta</taxon>
        <taxon>Spermatophyta</taxon>
        <taxon>Magnoliopsida</taxon>
        <taxon>Liliopsida</taxon>
        <taxon>Dioscoreales</taxon>
        <taxon>Dioscoreaceae</taxon>
        <taxon>Dioscorea</taxon>
    </lineage>
</organism>
<gene>
    <name evidence="8" type="primary">LOC120262081</name>
</gene>
<evidence type="ECO:0000313" key="8">
    <source>
        <dbReference type="RefSeq" id="XP_039126070.1"/>
    </source>
</evidence>
<dbReference type="InterPro" id="IPR001547">
    <property type="entry name" value="Glyco_hydro_5"/>
</dbReference>
<dbReference type="SUPFAM" id="SSF50370">
    <property type="entry name" value="Ricin B-like lectins"/>
    <property type="match status" value="1"/>
</dbReference>
<comment type="similarity">
    <text evidence="1 4">Belongs to the glycosyl hydrolase 5 (cellulase A) family.</text>
</comment>
<keyword evidence="5" id="KW-1133">Transmembrane helix</keyword>
<dbReference type="Pfam" id="PF00150">
    <property type="entry name" value="Cellulase"/>
    <property type="match status" value="1"/>
</dbReference>
<accession>A0AB40BFG9</accession>
<dbReference type="PANTHER" id="PTHR31263">
    <property type="entry name" value="CELLULASE FAMILY PROTEIN (AFU_ORTHOLOGUE AFUA_5G14560)"/>
    <property type="match status" value="1"/>
</dbReference>
<dbReference type="Gene3D" id="3.20.20.80">
    <property type="entry name" value="Glycosidases"/>
    <property type="match status" value="1"/>
</dbReference>
<evidence type="ECO:0000313" key="7">
    <source>
        <dbReference type="Proteomes" id="UP001515500"/>
    </source>
</evidence>
<reference evidence="8" key="1">
    <citation type="submission" date="2025-08" db="UniProtKB">
        <authorList>
            <consortium name="RefSeq"/>
        </authorList>
    </citation>
    <scope>IDENTIFICATION</scope>
</reference>
<feature type="domain" description="Glycoside hydrolase family 5" evidence="6">
    <location>
        <begin position="78"/>
        <end position="362"/>
    </location>
</feature>
<keyword evidence="5" id="KW-0472">Membrane</keyword>
<evidence type="ECO:0000256" key="2">
    <source>
        <dbReference type="ARBA" id="ARBA00022801"/>
    </source>
</evidence>
<evidence type="ECO:0000256" key="3">
    <source>
        <dbReference type="ARBA" id="ARBA00023295"/>
    </source>
</evidence>
<keyword evidence="5" id="KW-0812">Transmembrane</keyword>
<keyword evidence="2 4" id="KW-0378">Hydrolase</keyword>
<dbReference type="PANTHER" id="PTHR31263:SF66">
    <property type="entry name" value="OS04G0481000 PROTEIN"/>
    <property type="match status" value="1"/>
</dbReference>
<evidence type="ECO:0000256" key="5">
    <source>
        <dbReference type="SAM" id="Phobius"/>
    </source>
</evidence>
<name>A0AB40BFG9_DIOCR</name>
<dbReference type="GeneID" id="120262081"/>
<dbReference type="Proteomes" id="UP001515500">
    <property type="component" value="Chromosome 5"/>
</dbReference>
<keyword evidence="7" id="KW-1185">Reference proteome</keyword>
<dbReference type="AlphaFoldDB" id="A0AB40BFG9"/>
<dbReference type="RefSeq" id="XP_039126070.1">
    <property type="nucleotide sequence ID" value="XM_039270136.1"/>
</dbReference>
<dbReference type="InterPro" id="IPR035992">
    <property type="entry name" value="Ricin_B-like_lectins"/>
</dbReference>
<keyword evidence="3 4" id="KW-0326">Glycosidase</keyword>
<proteinExistence type="inferred from homology"/>
<protein>
    <submittedName>
        <fullName evidence="8">Glycosyl hydrolase 5 family protein-like</fullName>
    </submittedName>
</protein>
<sequence>MNGEPQDIQTQLPLAMFILLSFLLFLCPTSLLTESTSLPSLPLSTSSRWVVDAAGRRVKLACGNWAAHMETVVAEGLDKQPIKTISERIASMGFNCVRLTWPTDLLSDPSLASLTVRASLLRLGLMEAAAGVQANNPEIMDLTLFQAFQAVVSNLADSNIMVILDNQITKPGWCCSKLDDNGFFGDKFFDPEEWLEALTKMATLFRGSTNVVGMSLRNELRGPNQTLDGWYKYMQRGAEAVHSANPEILAILSGLDYDKDLSFLSMKQVELPFTDKLVFELHWYGFSDGQDWQNGNSNEACGNATSNFIRKGGFLLKDGWPLFLSEFGVDVMGNSLADNLFLSCFLSVAAELDLDWAIWALQGSYYRREGQLDFDETYGVLSRDWSKARNERFVYRLAGVQKPFQGPGLSNVPQYNIIFHPLTGLCIQKKSLFKLELGPCAQSDSWNYTLEDDIMEKSSGFCLQVEDIGKPPKLGTQCGESSSKWKLISDSKMHIASEMAVNGSAVCLDVSPEGFIVTNFCKCLRYETCSPESQWFKIISSTRYETEQKALMDLLPTGALDVYTPIVGRRR</sequence>
<dbReference type="GO" id="GO:0000272">
    <property type="term" value="P:polysaccharide catabolic process"/>
    <property type="evidence" value="ECO:0007669"/>
    <property type="project" value="InterPro"/>
</dbReference>
<dbReference type="SUPFAM" id="SSF51445">
    <property type="entry name" value="(Trans)glycosidases"/>
    <property type="match status" value="1"/>
</dbReference>
<evidence type="ECO:0000259" key="6">
    <source>
        <dbReference type="Pfam" id="PF00150"/>
    </source>
</evidence>
<feature type="transmembrane region" description="Helical" evidence="5">
    <location>
        <begin position="12"/>
        <end position="32"/>
    </location>
</feature>
<dbReference type="InterPro" id="IPR017853">
    <property type="entry name" value="GH"/>
</dbReference>